<reference evidence="7" key="1">
    <citation type="submission" date="2023-06" db="EMBL/GenBank/DDBJ databases">
        <authorList>
            <person name="Delattre M."/>
        </authorList>
    </citation>
    <scope>NUCLEOTIDE SEQUENCE</scope>
    <source>
        <strain evidence="7">AF72</strain>
    </source>
</reference>
<dbReference type="CDD" id="cd18070">
    <property type="entry name" value="DEXQc_SHPRH"/>
    <property type="match status" value="1"/>
</dbReference>
<dbReference type="Gene3D" id="3.40.50.300">
    <property type="entry name" value="P-loop containing nucleotide triphosphate hydrolases"/>
    <property type="match status" value="1"/>
</dbReference>
<dbReference type="InterPro" id="IPR052583">
    <property type="entry name" value="ATP-helicase/E3_Ub-Ligase"/>
</dbReference>
<dbReference type="InterPro" id="IPR027417">
    <property type="entry name" value="P-loop_NTPase"/>
</dbReference>
<dbReference type="SMART" id="SM00490">
    <property type="entry name" value="HELICc"/>
    <property type="match status" value="1"/>
</dbReference>
<dbReference type="Proteomes" id="UP001177023">
    <property type="component" value="Unassembled WGS sequence"/>
</dbReference>
<accession>A0AA36G6U5</accession>
<dbReference type="PANTHER" id="PTHR45865">
    <property type="entry name" value="E3 UBIQUITIN-PROTEIN LIGASE SHPRH FAMILY MEMBER"/>
    <property type="match status" value="1"/>
</dbReference>
<evidence type="ECO:0000256" key="3">
    <source>
        <dbReference type="ARBA" id="ARBA00022801"/>
    </source>
</evidence>
<dbReference type="GO" id="GO:0008270">
    <property type="term" value="F:zinc ion binding"/>
    <property type="evidence" value="ECO:0007669"/>
    <property type="project" value="UniProtKB-KW"/>
</dbReference>
<dbReference type="Pfam" id="PF13920">
    <property type="entry name" value="zf-C3HC4_3"/>
    <property type="match status" value="1"/>
</dbReference>
<dbReference type="EMBL" id="CATQJA010002634">
    <property type="protein sequence ID" value="CAJ0574863.1"/>
    <property type="molecule type" value="Genomic_DNA"/>
</dbReference>
<dbReference type="InterPro" id="IPR001841">
    <property type="entry name" value="Znf_RING"/>
</dbReference>
<dbReference type="SMART" id="SM00487">
    <property type="entry name" value="DEXDc"/>
    <property type="match status" value="1"/>
</dbReference>
<name>A0AA36G6U5_9BILA</name>
<dbReference type="GO" id="GO:0006974">
    <property type="term" value="P:DNA damage response"/>
    <property type="evidence" value="ECO:0007669"/>
    <property type="project" value="TreeGrafter"/>
</dbReference>
<dbReference type="InterPro" id="IPR001650">
    <property type="entry name" value="Helicase_C-like"/>
</dbReference>
<dbReference type="PROSITE" id="PS50089">
    <property type="entry name" value="ZF_RING_2"/>
    <property type="match status" value="1"/>
</dbReference>
<keyword evidence="1" id="KW-0479">Metal-binding</keyword>
<gene>
    <name evidence="7" type="ORF">MSPICULIGERA_LOCUS13187</name>
</gene>
<organism evidence="7 8">
    <name type="scientific">Mesorhabditis spiculigera</name>
    <dbReference type="NCBI Taxonomy" id="96644"/>
    <lineage>
        <taxon>Eukaryota</taxon>
        <taxon>Metazoa</taxon>
        <taxon>Ecdysozoa</taxon>
        <taxon>Nematoda</taxon>
        <taxon>Chromadorea</taxon>
        <taxon>Rhabditida</taxon>
        <taxon>Rhabditina</taxon>
        <taxon>Rhabditomorpha</taxon>
        <taxon>Rhabditoidea</taxon>
        <taxon>Rhabditidae</taxon>
        <taxon>Mesorhabditinae</taxon>
        <taxon>Mesorhabditis</taxon>
    </lineage>
</organism>
<dbReference type="GO" id="GO:0061630">
    <property type="term" value="F:ubiquitin protein ligase activity"/>
    <property type="evidence" value="ECO:0007669"/>
    <property type="project" value="TreeGrafter"/>
</dbReference>
<evidence type="ECO:0000313" key="7">
    <source>
        <dbReference type="EMBL" id="CAJ0574863.1"/>
    </source>
</evidence>
<feature type="domain" description="RING-type" evidence="6">
    <location>
        <begin position="1282"/>
        <end position="1323"/>
    </location>
</feature>
<dbReference type="Gene3D" id="3.40.50.10810">
    <property type="entry name" value="Tandem AAA-ATPase domain"/>
    <property type="match status" value="2"/>
</dbReference>
<dbReference type="GO" id="GO:0000209">
    <property type="term" value="P:protein polyubiquitination"/>
    <property type="evidence" value="ECO:0007669"/>
    <property type="project" value="TreeGrafter"/>
</dbReference>
<proteinExistence type="predicted"/>
<dbReference type="GO" id="GO:0005524">
    <property type="term" value="F:ATP binding"/>
    <property type="evidence" value="ECO:0007669"/>
    <property type="project" value="InterPro"/>
</dbReference>
<dbReference type="InterPro" id="IPR038718">
    <property type="entry name" value="SNF2-like_sf"/>
</dbReference>
<sequence length="1522" mass="172887">MQAGPDDDDVVVMLPREEPAVIDVDSDDDVIVLPRPRQPRVRRVEEPEEEPEEERKIGWIVRTNCFRIELKPVEPTHSQYLGSIQITPDELPVPPDETVLDDSIVLKEEQEGKIVIYGQKRKGSPWKGANSYYAVVELGRVAATQQSLIFFGVEMRSYKSLGITLTASSRFNAQTDDGFFVDIYQKNNCIVRNWYDETPILGLMRDRLMKAAPYTLSHLYNAIHSQNPLETEFHAQEAEITREDFGNYFRELKFGRREPPNYEIYLDHLSSTLRPYQADAVRFMIERELIGTIRNGKEFQSEACGTDLHYFPHLGLFAKETYPIPSQRIRGGILAEEMGLGKTVELLALISTIQRDKPEPPMVKKSLLYHGYRNQDPIVATMEHLVSSVTAMIEGDRGIKKMAKERQKAINGNAFYNVQPMYSRTKALKCIGCGEKCAPDRVLLPPDYDLGSFECPGCMADTIIPGKATLIIVPNAIFTQWYEEIRRHIKENVKVELYQGLSTHGYKHPTLLADKDIVLTTYEVLEKELHFVEFKPRTGLRDRKRALASPSPLLSVDWWRICLDESQMIEGGGRKAAAMCLKLQSRARWCVTGTPLQKSLLDLTGLLAFLGIFPHSVPEIFAKALWLPYTHGQTDFLLDFVRQFFWRNNKVDISAQLTLPPVQTRLTELHFTPLEERTYQEGLAITKLRLRHEMRGAVWTNEPQRLLKDLHPSTFTSIWKHLCHLRACIVTGNAQGLGMGLQRRDQTEMFSPHVLFARLHLRARRKLLEANRALFSNRNGLGGLYFLWENYQGACEVYSNAWASIFKIQELNRKLCLAGGNLLDMLGDEEKDELENETAEVDEVIKKPIIVDSLQVYHLACAIRALADIYEPAKKFHEENTIGHVEKAVHDRFLASKVGTLQLELSGYLKAADKYHEGQEKLQGDPNEWLKTAFHTLERDPEQRSALSAYMVDMIGKESVANATKLTMRVAKRAVLHRSFFFEVVNHHGEHNHFPIEGKKLIANLERIMGEVRRNVGLIIYDLRKLVEESIKTDEISDTMRKVMTCDHYQEMMMSMEERRAIINSRIQQEGRAGRRVAKHMKDKVQQSDAGEGTSQQRFMFTDELDTEFLIATRCETCRLGRYIKDLKEALTGRPDSDITSDSVWSIELMVTKVAQLNSRMGHDENTKKRLAALYEDFNSWFSSIRPLIQTGATCLREVEAMGHQLVELEMSARRCEDGMEFFLPQPIGHTLDTKRILSKTMDKPVLQSFQLADKQLESELKREMAGISYLHAANVGSPGDCPICYSALDSVWMVFPCAHSVCKDCYKHLKTAAAKVQCPTCRQIANDYKVSKVMAQPHLPKLPLNRPGPSRAENLAPVDVALPVKISGIIMRIYEITAADKGAKILIFSSLESVLKALVGALKQCDINFVYIRAGTNRHANMQQFKASYATKVCVMPLSSGANGLNLTEANHVIFAEPILETSVEAQAIGRIDRFGQTKPTTVHHFVVKNTLEAEIYSITQNHLQDDGWTIQTLKDVFGLA</sequence>
<evidence type="ECO:0000256" key="4">
    <source>
        <dbReference type="ARBA" id="ARBA00022833"/>
    </source>
</evidence>
<dbReference type="SUPFAM" id="SSF52540">
    <property type="entry name" value="P-loop containing nucleoside triphosphate hydrolases"/>
    <property type="match status" value="2"/>
</dbReference>
<evidence type="ECO:0000256" key="5">
    <source>
        <dbReference type="PROSITE-ProRule" id="PRU00175"/>
    </source>
</evidence>
<keyword evidence="2 5" id="KW-0863">Zinc-finger</keyword>
<feature type="non-terminal residue" evidence="7">
    <location>
        <position position="1"/>
    </location>
</feature>
<protein>
    <recommendedName>
        <fullName evidence="6">RING-type domain-containing protein</fullName>
    </recommendedName>
</protein>
<dbReference type="GO" id="GO:0016787">
    <property type="term" value="F:hydrolase activity"/>
    <property type="evidence" value="ECO:0007669"/>
    <property type="project" value="UniProtKB-KW"/>
</dbReference>
<dbReference type="GO" id="GO:0005634">
    <property type="term" value="C:nucleus"/>
    <property type="evidence" value="ECO:0007669"/>
    <property type="project" value="TreeGrafter"/>
</dbReference>
<dbReference type="InterPro" id="IPR013083">
    <property type="entry name" value="Znf_RING/FYVE/PHD"/>
</dbReference>
<dbReference type="InterPro" id="IPR014001">
    <property type="entry name" value="Helicase_ATP-bd"/>
</dbReference>
<dbReference type="InterPro" id="IPR017907">
    <property type="entry name" value="Znf_RING_CS"/>
</dbReference>
<dbReference type="SMART" id="SM00184">
    <property type="entry name" value="RING"/>
    <property type="match status" value="1"/>
</dbReference>
<keyword evidence="4" id="KW-0862">Zinc</keyword>
<dbReference type="InterPro" id="IPR049730">
    <property type="entry name" value="SNF2/RAD54-like_C"/>
</dbReference>
<comment type="caution">
    <text evidence="7">The sequence shown here is derived from an EMBL/GenBank/DDBJ whole genome shotgun (WGS) entry which is preliminary data.</text>
</comment>
<dbReference type="InterPro" id="IPR000330">
    <property type="entry name" value="SNF2_N"/>
</dbReference>
<evidence type="ECO:0000256" key="1">
    <source>
        <dbReference type="ARBA" id="ARBA00022723"/>
    </source>
</evidence>
<keyword evidence="8" id="KW-1185">Reference proteome</keyword>
<dbReference type="PANTHER" id="PTHR45865:SF1">
    <property type="entry name" value="E3 UBIQUITIN-PROTEIN LIGASE SHPRH"/>
    <property type="match status" value="1"/>
</dbReference>
<dbReference type="Gene3D" id="3.30.40.10">
    <property type="entry name" value="Zinc/RING finger domain, C3HC4 (zinc finger)"/>
    <property type="match status" value="1"/>
</dbReference>
<evidence type="ECO:0000259" key="6">
    <source>
        <dbReference type="PROSITE" id="PS50089"/>
    </source>
</evidence>
<dbReference type="Pfam" id="PF00271">
    <property type="entry name" value="Helicase_C"/>
    <property type="match status" value="1"/>
</dbReference>
<keyword evidence="3" id="KW-0378">Hydrolase</keyword>
<evidence type="ECO:0000256" key="2">
    <source>
        <dbReference type="ARBA" id="ARBA00022771"/>
    </source>
</evidence>
<evidence type="ECO:0000313" key="8">
    <source>
        <dbReference type="Proteomes" id="UP001177023"/>
    </source>
</evidence>
<dbReference type="CDD" id="cd18793">
    <property type="entry name" value="SF2_C_SNF"/>
    <property type="match status" value="1"/>
</dbReference>
<dbReference type="SUPFAM" id="SSF57850">
    <property type="entry name" value="RING/U-box"/>
    <property type="match status" value="1"/>
</dbReference>
<dbReference type="Pfam" id="PF00176">
    <property type="entry name" value="SNF2-rel_dom"/>
    <property type="match status" value="1"/>
</dbReference>
<dbReference type="PROSITE" id="PS00518">
    <property type="entry name" value="ZF_RING_1"/>
    <property type="match status" value="1"/>
</dbReference>